<feature type="domain" description="WCX" evidence="1">
    <location>
        <begin position="30"/>
        <end position="106"/>
    </location>
</feature>
<dbReference type="AlphaFoldDB" id="A0A645DVJ3"/>
<dbReference type="InterPro" id="IPR057727">
    <property type="entry name" value="WCX_dom"/>
</dbReference>
<evidence type="ECO:0000259" key="1">
    <source>
        <dbReference type="Pfam" id="PF25583"/>
    </source>
</evidence>
<gene>
    <name evidence="2" type="ORF">SDC9_140284</name>
</gene>
<sequence>MPNTFTRPHNFNLKNYWIDSTNNFKSLIPKYTFTFKVNSKVLNNIKERPFITISETIHKDDDIYLKIKFDSLWQGVEFAFGYGKSIEIIEPMEAISEIRRKAEEVLELY</sequence>
<accession>A0A645DVJ3</accession>
<reference evidence="2" key="1">
    <citation type="submission" date="2019-08" db="EMBL/GenBank/DDBJ databases">
        <authorList>
            <person name="Kucharzyk K."/>
            <person name="Murdoch R.W."/>
            <person name="Higgins S."/>
            <person name="Loffler F."/>
        </authorList>
    </citation>
    <scope>NUCLEOTIDE SEQUENCE</scope>
</reference>
<comment type="caution">
    <text evidence="2">The sequence shown here is derived from an EMBL/GenBank/DDBJ whole genome shotgun (WGS) entry which is preliminary data.</text>
</comment>
<protein>
    <recommendedName>
        <fullName evidence="1">WCX domain-containing protein</fullName>
    </recommendedName>
</protein>
<dbReference type="EMBL" id="VSSQ01039992">
    <property type="protein sequence ID" value="MPM93148.1"/>
    <property type="molecule type" value="Genomic_DNA"/>
</dbReference>
<name>A0A645DVJ3_9ZZZZ</name>
<dbReference type="Pfam" id="PF25583">
    <property type="entry name" value="WCX"/>
    <property type="match status" value="1"/>
</dbReference>
<organism evidence="2">
    <name type="scientific">bioreactor metagenome</name>
    <dbReference type="NCBI Taxonomy" id="1076179"/>
    <lineage>
        <taxon>unclassified sequences</taxon>
        <taxon>metagenomes</taxon>
        <taxon>ecological metagenomes</taxon>
    </lineage>
</organism>
<proteinExistence type="predicted"/>
<evidence type="ECO:0000313" key="2">
    <source>
        <dbReference type="EMBL" id="MPM93148.1"/>
    </source>
</evidence>